<feature type="signal peptide" evidence="2">
    <location>
        <begin position="1"/>
        <end position="22"/>
    </location>
</feature>
<evidence type="ECO:0000313" key="5">
    <source>
        <dbReference type="Proteomes" id="UP001519460"/>
    </source>
</evidence>
<evidence type="ECO:0000256" key="2">
    <source>
        <dbReference type="SAM" id="SignalP"/>
    </source>
</evidence>
<feature type="region of interest" description="Disordered" evidence="1">
    <location>
        <begin position="295"/>
        <end position="355"/>
    </location>
</feature>
<evidence type="ECO:0000313" key="4">
    <source>
        <dbReference type="EMBL" id="KAK7475079.1"/>
    </source>
</evidence>
<accession>A0ABD0JJP7</accession>
<feature type="compositionally biased region" description="Basic residues" evidence="1">
    <location>
        <begin position="304"/>
        <end position="317"/>
    </location>
</feature>
<dbReference type="PROSITE" id="PS50835">
    <property type="entry name" value="IG_LIKE"/>
    <property type="match status" value="1"/>
</dbReference>
<keyword evidence="5" id="KW-1185">Reference proteome</keyword>
<evidence type="ECO:0000259" key="3">
    <source>
        <dbReference type="PROSITE" id="PS50835"/>
    </source>
</evidence>
<keyword evidence="2" id="KW-0732">Signal</keyword>
<evidence type="ECO:0000256" key="1">
    <source>
        <dbReference type="SAM" id="MobiDB-lite"/>
    </source>
</evidence>
<dbReference type="AlphaFoldDB" id="A0ABD0JJP7"/>
<protein>
    <recommendedName>
        <fullName evidence="3">Ig-like domain-containing protein</fullName>
    </recommendedName>
</protein>
<dbReference type="Proteomes" id="UP001519460">
    <property type="component" value="Unassembled WGS sequence"/>
</dbReference>
<feature type="chain" id="PRO_5044813753" description="Ig-like domain-containing protein" evidence="2">
    <location>
        <begin position="23"/>
        <end position="464"/>
    </location>
</feature>
<comment type="caution">
    <text evidence="4">The sequence shown here is derived from an EMBL/GenBank/DDBJ whole genome shotgun (WGS) entry which is preliminary data.</text>
</comment>
<proteinExistence type="predicted"/>
<dbReference type="InterPro" id="IPR007110">
    <property type="entry name" value="Ig-like_dom"/>
</dbReference>
<sequence>MAATVMLLVLIALCWMSGFVDGSDAYIKNCITSNYYEEGTSRSYGPDPSNTSIEGPSTFVANGENLLTLTCAPKGVNPTIPGTNPLYSWTGVTCINGSTNQTCSFRPDPRFHDGVDITCRVQNRYVTNVTSAYVFPNFILNLTYKSSVVSFTSLTEPNTRAKLKCIANGRPAPNVTIMSHDPDHVLVAGAESQEVSFVTNTKCDEQHTFICIADNGFPKPDQKKLTVPCHRCKSPSPAREKRLKAYTGLHNEGYCRDQPTTELDQYSTIKDVYDGKEEKSSNKYDVIGSSSQNVYDEIPTNGKGSKKKAAKASKWKKGGVPDTTYLHPVSEKQTSKGGDAAYLHPVSKGKSGKGVDNTYLEPVSKMKAGKAVDNTYLEPVSKVKPGKAVGNTYLHPVSGGKPGKGVDNTYLEPISVNKQSNGCPPTTGNRHMDAGGYEVPMERAPPPPPQPHGVNANGEPYTAL</sequence>
<dbReference type="EMBL" id="JACVVK020000416">
    <property type="protein sequence ID" value="KAK7475079.1"/>
    <property type="molecule type" value="Genomic_DNA"/>
</dbReference>
<gene>
    <name evidence="4" type="ORF">BaRGS_00033692</name>
</gene>
<organism evidence="4 5">
    <name type="scientific">Batillaria attramentaria</name>
    <dbReference type="NCBI Taxonomy" id="370345"/>
    <lineage>
        <taxon>Eukaryota</taxon>
        <taxon>Metazoa</taxon>
        <taxon>Spiralia</taxon>
        <taxon>Lophotrochozoa</taxon>
        <taxon>Mollusca</taxon>
        <taxon>Gastropoda</taxon>
        <taxon>Caenogastropoda</taxon>
        <taxon>Sorbeoconcha</taxon>
        <taxon>Cerithioidea</taxon>
        <taxon>Batillariidae</taxon>
        <taxon>Batillaria</taxon>
    </lineage>
</organism>
<reference evidence="4 5" key="1">
    <citation type="journal article" date="2023" name="Sci. Data">
        <title>Genome assembly of the Korean intertidal mud-creeper Batillaria attramentaria.</title>
        <authorList>
            <person name="Patra A.K."/>
            <person name="Ho P.T."/>
            <person name="Jun S."/>
            <person name="Lee S.J."/>
            <person name="Kim Y."/>
            <person name="Won Y.J."/>
        </authorList>
    </citation>
    <scope>NUCLEOTIDE SEQUENCE [LARGE SCALE GENOMIC DNA]</scope>
    <source>
        <strain evidence="4">Wonlab-2016</strain>
    </source>
</reference>
<feature type="domain" description="Ig-like" evidence="3">
    <location>
        <begin position="48"/>
        <end position="130"/>
    </location>
</feature>
<feature type="region of interest" description="Disordered" evidence="1">
    <location>
        <begin position="416"/>
        <end position="464"/>
    </location>
</feature>
<name>A0ABD0JJP7_9CAEN</name>
<feature type="compositionally biased region" description="Polar residues" evidence="1">
    <location>
        <begin position="416"/>
        <end position="429"/>
    </location>
</feature>